<dbReference type="Proteomes" id="UP000006514">
    <property type="component" value="Unassembled WGS sequence"/>
</dbReference>
<evidence type="ECO:0008006" key="4">
    <source>
        <dbReference type="Google" id="ProtNLM"/>
    </source>
</evidence>
<evidence type="ECO:0000256" key="1">
    <source>
        <dbReference type="SAM" id="MobiDB-lite"/>
    </source>
</evidence>
<feature type="compositionally biased region" description="Polar residues" evidence="1">
    <location>
        <begin position="213"/>
        <end position="231"/>
    </location>
</feature>
<feature type="region of interest" description="Disordered" evidence="1">
    <location>
        <begin position="213"/>
        <end position="291"/>
    </location>
</feature>
<dbReference type="EMBL" id="JH687860">
    <property type="protein sequence ID" value="EJD36487.1"/>
    <property type="molecule type" value="Genomic_DNA"/>
</dbReference>
<dbReference type="OrthoDB" id="3268198at2759"/>
<evidence type="ECO:0000313" key="2">
    <source>
        <dbReference type="EMBL" id="EJD36487.1"/>
    </source>
</evidence>
<feature type="compositionally biased region" description="Pro residues" evidence="1">
    <location>
        <begin position="22"/>
        <end position="32"/>
    </location>
</feature>
<feature type="compositionally biased region" description="Low complexity" evidence="1">
    <location>
        <begin position="281"/>
        <end position="291"/>
    </location>
</feature>
<feature type="compositionally biased region" description="Pro residues" evidence="1">
    <location>
        <begin position="93"/>
        <end position="102"/>
    </location>
</feature>
<feature type="region of interest" description="Disordered" evidence="1">
    <location>
        <begin position="88"/>
        <end position="109"/>
    </location>
</feature>
<proteinExistence type="predicted"/>
<feature type="compositionally biased region" description="Low complexity" evidence="1">
    <location>
        <begin position="1"/>
        <end position="20"/>
    </location>
</feature>
<feature type="compositionally biased region" description="Polar residues" evidence="1">
    <location>
        <begin position="261"/>
        <end position="279"/>
    </location>
</feature>
<reference evidence="3" key="1">
    <citation type="journal article" date="2012" name="Science">
        <title>The Paleozoic origin of enzymatic lignin decomposition reconstructed from 31 fungal genomes.</title>
        <authorList>
            <person name="Floudas D."/>
            <person name="Binder M."/>
            <person name="Riley R."/>
            <person name="Barry K."/>
            <person name="Blanchette R.A."/>
            <person name="Henrissat B."/>
            <person name="Martinez A.T."/>
            <person name="Otillar R."/>
            <person name="Spatafora J.W."/>
            <person name="Yadav J.S."/>
            <person name="Aerts A."/>
            <person name="Benoit I."/>
            <person name="Boyd A."/>
            <person name="Carlson A."/>
            <person name="Copeland A."/>
            <person name="Coutinho P.M."/>
            <person name="de Vries R.P."/>
            <person name="Ferreira P."/>
            <person name="Findley K."/>
            <person name="Foster B."/>
            <person name="Gaskell J."/>
            <person name="Glotzer D."/>
            <person name="Gorecki P."/>
            <person name="Heitman J."/>
            <person name="Hesse C."/>
            <person name="Hori C."/>
            <person name="Igarashi K."/>
            <person name="Jurgens J.A."/>
            <person name="Kallen N."/>
            <person name="Kersten P."/>
            <person name="Kohler A."/>
            <person name="Kuees U."/>
            <person name="Kumar T.K.A."/>
            <person name="Kuo A."/>
            <person name="LaButti K."/>
            <person name="Larrondo L.F."/>
            <person name="Lindquist E."/>
            <person name="Ling A."/>
            <person name="Lombard V."/>
            <person name="Lucas S."/>
            <person name="Lundell T."/>
            <person name="Martin R."/>
            <person name="McLaughlin D.J."/>
            <person name="Morgenstern I."/>
            <person name="Morin E."/>
            <person name="Murat C."/>
            <person name="Nagy L.G."/>
            <person name="Nolan M."/>
            <person name="Ohm R.A."/>
            <person name="Patyshakuliyeva A."/>
            <person name="Rokas A."/>
            <person name="Ruiz-Duenas F.J."/>
            <person name="Sabat G."/>
            <person name="Salamov A."/>
            <person name="Samejima M."/>
            <person name="Schmutz J."/>
            <person name="Slot J.C."/>
            <person name="St John F."/>
            <person name="Stenlid J."/>
            <person name="Sun H."/>
            <person name="Sun S."/>
            <person name="Syed K."/>
            <person name="Tsang A."/>
            <person name="Wiebenga A."/>
            <person name="Young D."/>
            <person name="Pisabarro A."/>
            <person name="Eastwood D.C."/>
            <person name="Martin F."/>
            <person name="Cullen D."/>
            <person name="Grigoriev I.V."/>
            <person name="Hibbett D.S."/>
        </authorList>
    </citation>
    <scope>NUCLEOTIDE SEQUENCE [LARGE SCALE GENOMIC DNA]</scope>
    <source>
        <strain evidence="3">TFB10046</strain>
    </source>
</reference>
<name>J0WT72_AURST</name>
<feature type="compositionally biased region" description="Low complexity" evidence="1">
    <location>
        <begin position="234"/>
        <end position="260"/>
    </location>
</feature>
<gene>
    <name evidence="2" type="ORF">AURDEDRAFT_117074</name>
</gene>
<organism evidence="2 3">
    <name type="scientific">Auricularia subglabra (strain TFB-10046 / SS5)</name>
    <name type="common">White-rot fungus</name>
    <name type="synonym">Auricularia delicata (strain TFB10046)</name>
    <dbReference type="NCBI Taxonomy" id="717982"/>
    <lineage>
        <taxon>Eukaryota</taxon>
        <taxon>Fungi</taxon>
        <taxon>Dikarya</taxon>
        <taxon>Basidiomycota</taxon>
        <taxon>Agaricomycotina</taxon>
        <taxon>Agaricomycetes</taxon>
        <taxon>Auriculariales</taxon>
        <taxon>Auriculariaceae</taxon>
        <taxon>Auricularia</taxon>
    </lineage>
</organism>
<dbReference type="KEGG" id="adl:AURDEDRAFT_117074"/>
<protein>
    <recommendedName>
        <fullName evidence="4">SET domain-containing protein</fullName>
    </recommendedName>
</protein>
<sequence length="609" mass="64317">MLAVRVPSASLSSLSVNSSAHAPPPPQSPTPPVRRVSARPPPSAWNNASTPAVVRPKPQRPARTAADDSSDDDIELQQLASRLSSFLTVPTQPSAPPAPAPKPVDEGPKDPHLREIKRLADRVPRCPQVVKDMLVSPTPAAANTLTRTKRIHALMEVIAADRDLATATKYRALNLPRTGGNPRDAARLIFAAGLFEIAYARYRDILADTPAQQTLPAASTSKDTQPPSVRRQSLDTTSGGSSSDHSNQTHSTAATSAHSTPSKSQHGNESTVSFPSAVQTGEDSAASPGADGADSDLLDLLAKLAAAALRAALPSSAARHAQHALSLHPHGIRARLFAASAALDLGLLNDARKHLSCLPPDLTDVSTSVRLGKTPDGRTFGKSVPDWVRLRMGAERRRLERMLAERDEPEPRPRKWAFAEDTAAGVIRMNDTHAMALPGMRLTPAGYTTTRAIGRGTVLAIAPPLACATTFTAPGTEELPLARLADILRNAIRGNPELGRALDWAASRLPSKSEVVQAGLALGVSDSRAALLCLVQTRVLRLPRAACGMPAVGIYFPAVHMAAGDKDANAMAGFAGPALVLRAVRDLDEGEIISVDFGRVGVVERVFAS</sequence>
<dbReference type="AlphaFoldDB" id="J0WT72"/>
<dbReference type="InParanoid" id="J0WT72"/>
<keyword evidence="3" id="KW-1185">Reference proteome</keyword>
<accession>J0WT72</accession>
<feature type="region of interest" description="Disordered" evidence="1">
    <location>
        <begin position="1"/>
        <end position="75"/>
    </location>
</feature>
<evidence type="ECO:0000313" key="3">
    <source>
        <dbReference type="Proteomes" id="UP000006514"/>
    </source>
</evidence>